<keyword evidence="5" id="KW-1185">Reference proteome</keyword>
<dbReference type="GO" id="GO:0004035">
    <property type="term" value="F:alkaline phosphatase activity"/>
    <property type="evidence" value="ECO:0007669"/>
    <property type="project" value="UniProtKB-EC"/>
</dbReference>
<evidence type="ECO:0000256" key="2">
    <source>
        <dbReference type="RuleBase" id="RU003946"/>
    </source>
</evidence>
<comment type="similarity">
    <text evidence="2">Belongs to the alkaline phosphatase family.</text>
</comment>
<keyword evidence="4" id="KW-0378">Hydrolase</keyword>
<proteinExistence type="inferred from homology"/>
<dbReference type="InterPro" id="IPR039559">
    <property type="entry name" value="AIM6_PI-PLC-like_dom"/>
</dbReference>
<sequence length="618" mass="68030">MKRSFLNNKVVSSGLLCLALNLIFLSPAIAQKKQPTPTTAAAHSHNDYLQKFPFWLAYHEGFGSIEADVFLKEGKLMVAHTAGEIEKERTLETLYLKPLKKVIDQNNGRVYAGSSRILQLLIDLKTEAVPTLKALLDELSQYPSLTGSKTLHIVITGNRPPIESYKQYPSWLLFDGDLTSTYNPDALKKVALFSDNFARYSKWNGKGRLPEAEKLKLEAAISKAHAQQKKIRFWNAPDIVNSWYSYLDMGVDFINTDHIELLSQFLETLPNRYYVADATHVAYQPAYRNDGLDKPVKNLIILIGDGTGLAQWYAGYTANNQSLNVFNMMQIGLSKTSSYDNYITDSAPGATAISSGYKGNNRSVGVDHTGVARPSLTELVARQGWKTGIITSGDMRDATPAAFYGHRAERSNFPGMLQDLVNAPVDILAGAGAIQKDPAYTDLVKKFNVSTSLAGTGWSQTKPIIIADSIAAIRTSKGRKNWSLQVFEKSLQRLSKNKSGFLLMLEGAQIDHGGHANVLPDVVTELKDFDQIVGAAMRFADSNGETLVIVTGDHETGGLTLTAGDYNRNFISGQFSTGDHTAIPVPVFAYGPQSQLFRGVYENTAIFHKILKALSFDK</sequence>
<dbReference type="SMART" id="SM00098">
    <property type="entry name" value="alkPPc"/>
    <property type="match status" value="1"/>
</dbReference>
<keyword evidence="1" id="KW-0597">Phosphoprotein</keyword>
<name>A0ABZ0W9J2_9BACT</name>
<dbReference type="InterPro" id="IPR017946">
    <property type="entry name" value="PLC-like_Pdiesterase_TIM-brl"/>
</dbReference>
<evidence type="ECO:0000313" key="4">
    <source>
        <dbReference type="EMBL" id="WQD39162.1"/>
    </source>
</evidence>
<dbReference type="Pfam" id="PF00245">
    <property type="entry name" value="Alk_phosphatase"/>
    <property type="match status" value="3"/>
</dbReference>
<dbReference type="CDD" id="cd08577">
    <property type="entry name" value="PI-PLCc_GDPD_SF_unchar3"/>
    <property type="match status" value="1"/>
</dbReference>
<dbReference type="Proteomes" id="UP001325680">
    <property type="component" value="Chromosome"/>
</dbReference>
<dbReference type="CDD" id="cd16012">
    <property type="entry name" value="ALP"/>
    <property type="match status" value="1"/>
</dbReference>
<dbReference type="SUPFAM" id="SSF51695">
    <property type="entry name" value="PLC-like phosphodiesterases"/>
    <property type="match status" value="1"/>
</dbReference>
<dbReference type="Gene3D" id="3.40.720.10">
    <property type="entry name" value="Alkaline Phosphatase, subunit A"/>
    <property type="match status" value="1"/>
</dbReference>
<dbReference type="InterPro" id="IPR017850">
    <property type="entry name" value="Alkaline_phosphatase_core_sf"/>
</dbReference>
<dbReference type="PRINTS" id="PR00113">
    <property type="entry name" value="ALKPHPHTASE"/>
</dbReference>
<keyword evidence="3" id="KW-0732">Signal</keyword>
<dbReference type="Gene3D" id="3.20.20.190">
    <property type="entry name" value="Phosphatidylinositol (PI) phosphodiesterase"/>
    <property type="match status" value="1"/>
</dbReference>
<dbReference type="EC" id="3.1.3.1" evidence="4"/>
<accession>A0ABZ0W9J2</accession>
<reference evidence="4 5" key="1">
    <citation type="submission" date="2023-12" db="EMBL/GenBank/DDBJ databases">
        <title>Genome sequencing and assembly of bacterial species from a model synthetic community.</title>
        <authorList>
            <person name="Hogle S.L."/>
        </authorList>
    </citation>
    <scope>NUCLEOTIDE SEQUENCE [LARGE SCALE GENOMIC DNA]</scope>
    <source>
        <strain evidence="4 5">HAMBI_3031</strain>
    </source>
</reference>
<evidence type="ECO:0000256" key="3">
    <source>
        <dbReference type="SAM" id="SignalP"/>
    </source>
</evidence>
<dbReference type="EMBL" id="CP139960">
    <property type="protein sequence ID" value="WQD39162.1"/>
    <property type="molecule type" value="Genomic_DNA"/>
</dbReference>
<dbReference type="PANTHER" id="PTHR11596">
    <property type="entry name" value="ALKALINE PHOSPHATASE"/>
    <property type="match status" value="1"/>
</dbReference>
<gene>
    <name evidence="4" type="ORF">U0035_03240</name>
</gene>
<dbReference type="SUPFAM" id="SSF53649">
    <property type="entry name" value="Alkaline phosphatase-like"/>
    <property type="match status" value="1"/>
</dbReference>
<organism evidence="4 5">
    <name type="scientific">Niabella yanshanensis</name>
    <dbReference type="NCBI Taxonomy" id="577386"/>
    <lineage>
        <taxon>Bacteria</taxon>
        <taxon>Pseudomonadati</taxon>
        <taxon>Bacteroidota</taxon>
        <taxon>Chitinophagia</taxon>
        <taxon>Chitinophagales</taxon>
        <taxon>Chitinophagaceae</taxon>
        <taxon>Niabella</taxon>
    </lineage>
</organism>
<protein>
    <submittedName>
        <fullName evidence="4">Alkaline phosphatase</fullName>
        <ecNumber evidence="4">3.1.3.1</ecNumber>
    </submittedName>
</protein>
<dbReference type="RefSeq" id="WP_114792907.1">
    <property type="nucleotide sequence ID" value="NZ_CP139960.1"/>
</dbReference>
<dbReference type="PANTHER" id="PTHR11596:SF5">
    <property type="entry name" value="ALKALINE PHOSPHATASE"/>
    <property type="match status" value="1"/>
</dbReference>
<evidence type="ECO:0000256" key="1">
    <source>
        <dbReference type="ARBA" id="ARBA00022553"/>
    </source>
</evidence>
<feature type="chain" id="PRO_5045269797" evidence="3">
    <location>
        <begin position="31"/>
        <end position="618"/>
    </location>
</feature>
<evidence type="ECO:0000313" key="5">
    <source>
        <dbReference type="Proteomes" id="UP001325680"/>
    </source>
</evidence>
<feature type="signal peptide" evidence="3">
    <location>
        <begin position="1"/>
        <end position="30"/>
    </location>
</feature>
<dbReference type="InterPro" id="IPR001952">
    <property type="entry name" value="Alkaline_phosphatase"/>
</dbReference>